<sequence length="83" mass="9428">MSYTHLSIVERSKLEILHQQGKSTRAIARELGRHHATIGRELRRHAAAHPYGAANAQEGYTQRRQASVSRGKWNPELASRIEE</sequence>
<proteinExistence type="predicted"/>
<dbReference type="PANTHER" id="PTHR10948">
    <property type="entry name" value="TRANSPOSASE"/>
    <property type="match status" value="1"/>
</dbReference>
<feature type="domain" description="Transposase IS30-like HTH" evidence="2">
    <location>
        <begin position="2"/>
        <end position="45"/>
    </location>
</feature>
<feature type="region of interest" description="Disordered" evidence="1">
    <location>
        <begin position="49"/>
        <end position="83"/>
    </location>
</feature>
<organism evidence="3 4">
    <name type="scientific">Paenibacillus hunanensis</name>
    <dbReference type="NCBI Taxonomy" id="539262"/>
    <lineage>
        <taxon>Bacteria</taxon>
        <taxon>Bacillati</taxon>
        <taxon>Bacillota</taxon>
        <taxon>Bacilli</taxon>
        <taxon>Bacillales</taxon>
        <taxon>Paenibacillaceae</taxon>
        <taxon>Paenibacillus</taxon>
    </lineage>
</organism>
<evidence type="ECO:0000256" key="1">
    <source>
        <dbReference type="SAM" id="MobiDB-lite"/>
    </source>
</evidence>
<accession>A0ABU1IS88</accession>
<evidence type="ECO:0000313" key="4">
    <source>
        <dbReference type="Proteomes" id="UP001185028"/>
    </source>
</evidence>
<dbReference type="InterPro" id="IPR025246">
    <property type="entry name" value="IS30-like_HTH"/>
</dbReference>
<comment type="caution">
    <text evidence="3">The sequence shown here is derived from an EMBL/GenBank/DDBJ whole genome shotgun (WGS) entry which is preliminary data.</text>
</comment>
<dbReference type="SUPFAM" id="SSF46689">
    <property type="entry name" value="Homeodomain-like"/>
    <property type="match status" value="1"/>
</dbReference>
<dbReference type="RefSeq" id="WP_309806843.1">
    <property type="nucleotide sequence ID" value="NZ_JAVDQH010000001.1"/>
</dbReference>
<dbReference type="InterPro" id="IPR051917">
    <property type="entry name" value="Transposase-Integrase"/>
</dbReference>
<gene>
    <name evidence="3" type="ORF">JOC58_000001</name>
</gene>
<dbReference type="Pfam" id="PF13936">
    <property type="entry name" value="HTH_38"/>
    <property type="match status" value="1"/>
</dbReference>
<evidence type="ECO:0000313" key="3">
    <source>
        <dbReference type="EMBL" id="MDR6242117.1"/>
    </source>
</evidence>
<name>A0ABU1IS88_9BACL</name>
<feature type="non-terminal residue" evidence="3">
    <location>
        <position position="83"/>
    </location>
</feature>
<dbReference type="PANTHER" id="PTHR10948:SF23">
    <property type="entry name" value="TRANSPOSASE INSI FOR INSERTION SEQUENCE ELEMENT IS30A-RELATED"/>
    <property type="match status" value="1"/>
</dbReference>
<feature type="compositionally biased region" description="Polar residues" evidence="1">
    <location>
        <begin position="58"/>
        <end position="68"/>
    </location>
</feature>
<reference evidence="3 4" key="1">
    <citation type="submission" date="2023-07" db="EMBL/GenBank/DDBJ databases">
        <title>Genomic Encyclopedia of Type Strains, Phase IV (KMG-IV): sequencing the most valuable type-strain genomes for metagenomic binning, comparative biology and taxonomic classification.</title>
        <authorList>
            <person name="Goeker M."/>
        </authorList>
    </citation>
    <scope>NUCLEOTIDE SEQUENCE [LARGE SCALE GENOMIC DNA]</scope>
    <source>
        <strain evidence="3 4">DSM 22170</strain>
    </source>
</reference>
<keyword evidence="4" id="KW-1185">Reference proteome</keyword>
<evidence type="ECO:0000259" key="2">
    <source>
        <dbReference type="Pfam" id="PF13936"/>
    </source>
</evidence>
<dbReference type="InterPro" id="IPR009057">
    <property type="entry name" value="Homeodomain-like_sf"/>
</dbReference>
<protein>
    <submittedName>
        <fullName evidence="3">IS30 family transposase</fullName>
    </submittedName>
</protein>
<dbReference type="Gene3D" id="1.10.10.60">
    <property type="entry name" value="Homeodomain-like"/>
    <property type="match status" value="1"/>
</dbReference>
<dbReference type="Proteomes" id="UP001185028">
    <property type="component" value="Unassembled WGS sequence"/>
</dbReference>
<dbReference type="EMBL" id="JAVDQH010000001">
    <property type="protein sequence ID" value="MDR6242117.1"/>
    <property type="molecule type" value="Genomic_DNA"/>
</dbReference>